<evidence type="ECO:0000259" key="2">
    <source>
        <dbReference type="Pfam" id="PF14534"/>
    </source>
</evidence>
<dbReference type="Pfam" id="PF14534">
    <property type="entry name" value="DUF4440"/>
    <property type="match status" value="1"/>
</dbReference>
<keyword evidence="1" id="KW-0732">Signal</keyword>
<name>A0A7Y9W415_9BURK</name>
<dbReference type="EMBL" id="JACCAU010000001">
    <property type="protein sequence ID" value="NYH13900.1"/>
    <property type="molecule type" value="Genomic_DNA"/>
</dbReference>
<dbReference type="RefSeq" id="WP_179708342.1">
    <property type="nucleotide sequence ID" value="NZ_JACCAU010000001.1"/>
</dbReference>
<dbReference type="Proteomes" id="UP000572540">
    <property type="component" value="Unassembled WGS sequence"/>
</dbReference>
<comment type="caution">
    <text evidence="3">The sequence shown here is derived from an EMBL/GenBank/DDBJ whole genome shotgun (WGS) entry which is preliminary data.</text>
</comment>
<protein>
    <recommendedName>
        <fullName evidence="2">DUF4440 domain-containing protein</fullName>
    </recommendedName>
</protein>
<reference evidence="3 4" key="1">
    <citation type="submission" date="2020-07" db="EMBL/GenBank/DDBJ databases">
        <title>Exploring microbial biodiversity for novel pathways involved in the catabolism of aromatic compounds derived from lignin.</title>
        <authorList>
            <person name="Elkins J."/>
        </authorList>
    </citation>
    <scope>NUCLEOTIDE SEQUENCE [LARGE SCALE GENOMIC DNA]</scope>
    <source>
        <strain evidence="3 4">H2C3B</strain>
    </source>
</reference>
<evidence type="ECO:0000313" key="3">
    <source>
        <dbReference type="EMBL" id="NYH13900.1"/>
    </source>
</evidence>
<dbReference type="InterPro" id="IPR032710">
    <property type="entry name" value="NTF2-like_dom_sf"/>
</dbReference>
<feature type="domain" description="DUF4440" evidence="2">
    <location>
        <begin position="33"/>
        <end position="133"/>
    </location>
</feature>
<dbReference type="SUPFAM" id="SSF54427">
    <property type="entry name" value="NTF2-like"/>
    <property type="match status" value="1"/>
</dbReference>
<dbReference type="InterPro" id="IPR027843">
    <property type="entry name" value="DUF4440"/>
</dbReference>
<dbReference type="Gene3D" id="3.10.450.50">
    <property type="match status" value="1"/>
</dbReference>
<gene>
    <name evidence="3" type="ORF">GGD41_001128</name>
</gene>
<dbReference type="AlphaFoldDB" id="A0A7Y9W415"/>
<evidence type="ECO:0000256" key="1">
    <source>
        <dbReference type="SAM" id="SignalP"/>
    </source>
</evidence>
<organism evidence="3 4">
    <name type="scientific">Paraburkholderia bryophila</name>
    <dbReference type="NCBI Taxonomy" id="420952"/>
    <lineage>
        <taxon>Bacteria</taxon>
        <taxon>Pseudomonadati</taxon>
        <taxon>Pseudomonadota</taxon>
        <taxon>Betaproteobacteria</taxon>
        <taxon>Burkholderiales</taxon>
        <taxon>Burkholderiaceae</taxon>
        <taxon>Paraburkholderia</taxon>
    </lineage>
</organism>
<evidence type="ECO:0000313" key="4">
    <source>
        <dbReference type="Proteomes" id="UP000572540"/>
    </source>
</evidence>
<proteinExistence type="predicted"/>
<sequence>MKRFAFLAALGLSTCVLAIGLHTEVQVETTRASLEQAWVNAALQGDRVTLDELLDNSFIETMPNGARRSKADLLFAPALPPGAAQSLGDLKVRVLGNVAMVSGVNHYTPASGLKTIDYAFTDLYVRRGDTWRVASSHTTLGSVHNV</sequence>
<accession>A0A7Y9W415</accession>
<feature type="signal peptide" evidence="1">
    <location>
        <begin position="1"/>
        <end position="18"/>
    </location>
</feature>
<feature type="chain" id="PRO_5031504011" description="DUF4440 domain-containing protein" evidence="1">
    <location>
        <begin position="19"/>
        <end position="146"/>
    </location>
</feature>